<dbReference type="KEGG" id="kge:TQ33_0183"/>
<evidence type="ECO:0000313" key="2">
    <source>
        <dbReference type="Proteomes" id="UP000034071"/>
    </source>
</evidence>
<reference evidence="1 2" key="1">
    <citation type="submission" date="2015-02" db="EMBL/GenBank/DDBJ databases">
        <title>Complete genome sequence of Kangiella geojedonensis strain YCS-5T.</title>
        <authorList>
            <person name="Kim K.M."/>
        </authorList>
    </citation>
    <scope>NUCLEOTIDE SEQUENCE [LARGE SCALE GENOMIC DNA]</scope>
    <source>
        <strain evidence="1 2">YCS-5</strain>
    </source>
</reference>
<name>A0A0F6TPK6_9GAMM</name>
<proteinExistence type="predicted"/>
<dbReference type="RefSeq" id="WP_052735147.1">
    <property type="nucleotide sequence ID" value="NZ_CP010975.1"/>
</dbReference>
<accession>A0A0F6TPK6</accession>
<dbReference type="AlphaFoldDB" id="A0A0F6TPK6"/>
<dbReference type="Proteomes" id="UP000034071">
    <property type="component" value="Chromosome"/>
</dbReference>
<sequence length="233" mass="26881">MDSSEKIAFQYLSKQGFNPIYEPDGNITPDFLIKEATAVEVRRLNQNVQFNSKSEGLEELSIPLWHSIEDLAQSINYAGEQSWFLFYSFTRPIGSLKKLKHAIRKSLIEFASNEPTQNSLSVYSQHNFRLDAVKASSPLDSFFIMGGFTDRQAGGWLVSEMIQNIDFCSKIKRDKISVHKSKYKEWWLLLIDQTGFNLRRDDIAQLRVNIQKPQGWDKVMIINPMSLKPLLEL</sequence>
<organism evidence="1 2">
    <name type="scientific">Kangiella geojedonensis</name>
    <dbReference type="NCBI Taxonomy" id="914150"/>
    <lineage>
        <taxon>Bacteria</taxon>
        <taxon>Pseudomonadati</taxon>
        <taxon>Pseudomonadota</taxon>
        <taxon>Gammaproteobacteria</taxon>
        <taxon>Kangiellales</taxon>
        <taxon>Kangiellaceae</taxon>
        <taxon>Kangiella</taxon>
    </lineage>
</organism>
<keyword evidence="2" id="KW-1185">Reference proteome</keyword>
<gene>
    <name evidence="1" type="ORF">TQ33_0183</name>
</gene>
<protein>
    <submittedName>
        <fullName evidence="1">Uncharacterized protein</fullName>
    </submittedName>
</protein>
<dbReference type="OrthoDB" id="9153123at2"/>
<evidence type="ECO:0000313" key="1">
    <source>
        <dbReference type="EMBL" id="AKE51175.1"/>
    </source>
</evidence>
<dbReference type="STRING" id="914150.TQ33_0183"/>
<dbReference type="EMBL" id="CP010975">
    <property type="protein sequence ID" value="AKE51175.1"/>
    <property type="molecule type" value="Genomic_DNA"/>
</dbReference>
<dbReference type="HOGENOM" id="CLU_1164001_0_0_6"/>